<dbReference type="OrthoDB" id="10352485at2759"/>
<evidence type="ECO:0000313" key="3">
    <source>
        <dbReference type="Proteomes" id="UP000596742"/>
    </source>
</evidence>
<reference evidence="2" key="1">
    <citation type="submission" date="2018-11" db="EMBL/GenBank/DDBJ databases">
        <authorList>
            <person name="Alioto T."/>
            <person name="Alioto T."/>
        </authorList>
    </citation>
    <scope>NUCLEOTIDE SEQUENCE</scope>
</reference>
<proteinExistence type="predicted"/>
<protein>
    <submittedName>
        <fullName evidence="2">Uncharacterized protein</fullName>
    </submittedName>
</protein>
<dbReference type="AlphaFoldDB" id="A0A8B6C648"/>
<comment type="caution">
    <text evidence="2">The sequence shown here is derived from an EMBL/GenBank/DDBJ whole genome shotgun (WGS) entry which is preliminary data.</text>
</comment>
<feature type="region of interest" description="Disordered" evidence="1">
    <location>
        <begin position="116"/>
        <end position="135"/>
    </location>
</feature>
<feature type="compositionally biased region" description="Polar residues" evidence="1">
    <location>
        <begin position="116"/>
        <end position="128"/>
    </location>
</feature>
<name>A0A8B6C648_MYTGA</name>
<sequence length="186" mass="20608">MEGVVDSNATMGSNSSKKVNIIQVSEAGVNERNNQASDDDLDIIDDDADDDDDDGDELSLNSDNTIYLTGLLEDYSKLVTDASLQEIKKFMKGYVGFARMSMPTISSKIKSGEMSLQRSPKAWQSSKTSTRHLQRASRIYSAGPGSARRRRSIPKVNLNVNELPFDQIIPVEGFKRRSNIRNGKLC</sequence>
<feature type="region of interest" description="Disordered" evidence="1">
    <location>
        <begin position="28"/>
        <end position="58"/>
    </location>
</feature>
<dbReference type="Proteomes" id="UP000596742">
    <property type="component" value="Unassembled WGS sequence"/>
</dbReference>
<evidence type="ECO:0000256" key="1">
    <source>
        <dbReference type="SAM" id="MobiDB-lite"/>
    </source>
</evidence>
<gene>
    <name evidence="2" type="ORF">MGAL_10B086116</name>
</gene>
<accession>A0A8B6C648</accession>
<evidence type="ECO:0000313" key="2">
    <source>
        <dbReference type="EMBL" id="VDI00480.1"/>
    </source>
</evidence>
<organism evidence="2 3">
    <name type="scientific">Mytilus galloprovincialis</name>
    <name type="common">Mediterranean mussel</name>
    <dbReference type="NCBI Taxonomy" id="29158"/>
    <lineage>
        <taxon>Eukaryota</taxon>
        <taxon>Metazoa</taxon>
        <taxon>Spiralia</taxon>
        <taxon>Lophotrochozoa</taxon>
        <taxon>Mollusca</taxon>
        <taxon>Bivalvia</taxon>
        <taxon>Autobranchia</taxon>
        <taxon>Pteriomorphia</taxon>
        <taxon>Mytilida</taxon>
        <taxon>Mytiloidea</taxon>
        <taxon>Mytilidae</taxon>
        <taxon>Mytilinae</taxon>
        <taxon>Mytilus</taxon>
    </lineage>
</organism>
<feature type="compositionally biased region" description="Acidic residues" evidence="1">
    <location>
        <begin position="37"/>
        <end position="57"/>
    </location>
</feature>
<dbReference type="EMBL" id="UYJE01001235">
    <property type="protein sequence ID" value="VDI00480.1"/>
    <property type="molecule type" value="Genomic_DNA"/>
</dbReference>
<keyword evidence="3" id="KW-1185">Reference proteome</keyword>